<comment type="catalytic activity">
    <reaction evidence="1 6">
        <text>Thiol-dependent hydrolysis of ester, thioester, amide, peptide and isopeptide bonds formed by the C-terminal Gly of ubiquitin (a 76-residue protein attached to proteins as an intracellular targeting signal).</text>
        <dbReference type="EC" id="3.4.19.12"/>
    </reaction>
</comment>
<dbReference type="Pfam" id="PF00240">
    <property type="entry name" value="ubiquitin"/>
    <property type="match status" value="1"/>
</dbReference>
<dbReference type="FunCoup" id="A0A0D2BDU0">
    <property type="interactions" value="1087"/>
</dbReference>
<feature type="domain" description="Ubiquitin-like" evidence="8">
    <location>
        <begin position="4"/>
        <end position="78"/>
    </location>
</feature>
<dbReference type="PANTHER" id="PTHR43982:SF1">
    <property type="entry name" value="UBIQUITIN CARBOXYL-TERMINAL HYDROLASE 14"/>
    <property type="match status" value="1"/>
</dbReference>
<protein>
    <recommendedName>
        <fullName evidence="6">Ubiquitin carboxyl-terminal hydrolase</fullName>
        <ecNumber evidence="6">3.4.19.12</ecNumber>
    </recommendedName>
</protein>
<feature type="domain" description="USP" evidence="9">
    <location>
        <begin position="109"/>
        <end position="567"/>
    </location>
</feature>
<dbReference type="PROSITE" id="PS00973">
    <property type="entry name" value="USP_2"/>
    <property type="match status" value="1"/>
</dbReference>
<dbReference type="Gene3D" id="3.90.70.10">
    <property type="entry name" value="Cysteine proteinases"/>
    <property type="match status" value="1"/>
</dbReference>
<dbReference type="AlphaFoldDB" id="A0A0D2BDU0"/>
<feature type="region of interest" description="Disordered" evidence="7">
    <location>
        <begin position="395"/>
        <end position="445"/>
    </location>
</feature>
<dbReference type="CDD" id="cd02657">
    <property type="entry name" value="Peptidase_C19A"/>
    <property type="match status" value="1"/>
</dbReference>
<dbReference type="InterPro" id="IPR018200">
    <property type="entry name" value="USP_CS"/>
</dbReference>
<keyword evidence="2 6" id="KW-0645">Protease</keyword>
<reference evidence="10 11" key="1">
    <citation type="submission" date="2015-01" db="EMBL/GenBank/DDBJ databases">
        <title>The Genome Sequence of Ochroconis gallopava CBS43764.</title>
        <authorList>
            <consortium name="The Broad Institute Genomics Platform"/>
            <person name="Cuomo C."/>
            <person name="de Hoog S."/>
            <person name="Gorbushina A."/>
            <person name="Stielow B."/>
            <person name="Teixiera M."/>
            <person name="Abouelleil A."/>
            <person name="Chapman S.B."/>
            <person name="Priest M."/>
            <person name="Young S.K."/>
            <person name="Wortman J."/>
            <person name="Nusbaum C."/>
            <person name="Birren B."/>
        </authorList>
    </citation>
    <scope>NUCLEOTIDE SEQUENCE [LARGE SCALE GENOMIC DNA]</scope>
    <source>
        <strain evidence="10 11">CBS 43764</strain>
    </source>
</reference>
<dbReference type="Pfam" id="PF00443">
    <property type="entry name" value="UCH"/>
    <property type="match status" value="1"/>
</dbReference>
<dbReference type="PROSITE" id="PS00972">
    <property type="entry name" value="USP_1"/>
    <property type="match status" value="1"/>
</dbReference>
<dbReference type="PROSITE" id="PS50235">
    <property type="entry name" value="USP_3"/>
    <property type="match status" value="1"/>
</dbReference>
<dbReference type="InterPro" id="IPR028889">
    <property type="entry name" value="USP"/>
</dbReference>
<evidence type="ECO:0000259" key="9">
    <source>
        <dbReference type="PROSITE" id="PS50235"/>
    </source>
</evidence>
<dbReference type="InterPro" id="IPR000626">
    <property type="entry name" value="Ubiquitin-like_dom"/>
</dbReference>
<dbReference type="PROSITE" id="PS50053">
    <property type="entry name" value="UBIQUITIN_2"/>
    <property type="match status" value="1"/>
</dbReference>
<dbReference type="OrthoDB" id="333239at2759"/>
<accession>A0A0D2BDU0</accession>
<dbReference type="PANTHER" id="PTHR43982">
    <property type="entry name" value="UBIQUITIN CARBOXYL-TERMINAL HYDROLASE"/>
    <property type="match status" value="1"/>
</dbReference>
<dbReference type="STRING" id="253628.A0A0D2BDU0"/>
<dbReference type="EMBL" id="KN847529">
    <property type="protein sequence ID" value="KIW09554.1"/>
    <property type="molecule type" value="Genomic_DNA"/>
</dbReference>
<dbReference type="GeneID" id="27308400"/>
<dbReference type="CDD" id="cd16104">
    <property type="entry name" value="Ubl_USP14_like"/>
    <property type="match status" value="1"/>
</dbReference>
<dbReference type="Gene3D" id="3.10.20.90">
    <property type="entry name" value="Phosphatidylinositol 3-kinase Catalytic Subunit, Chain A, domain 1"/>
    <property type="match status" value="1"/>
</dbReference>
<dbReference type="EC" id="3.4.19.12" evidence="6"/>
<dbReference type="InParanoid" id="A0A0D2BDU0"/>
<dbReference type="InterPro" id="IPR038765">
    <property type="entry name" value="Papain-like_cys_pep_sf"/>
</dbReference>
<evidence type="ECO:0000256" key="4">
    <source>
        <dbReference type="ARBA" id="ARBA00022801"/>
    </source>
</evidence>
<dbReference type="SUPFAM" id="SSF54236">
    <property type="entry name" value="Ubiquitin-like"/>
    <property type="match status" value="1"/>
</dbReference>
<dbReference type="InterPro" id="IPR001394">
    <property type="entry name" value="Peptidase_C19_UCH"/>
</dbReference>
<comment type="similarity">
    <text evidence="6">Belongs to the peptidase C19 family.</text>
</comment>
<feature type="compositionally biased region" description="Basic and acidic residues" evidence="7">
    <location>
        <begin position="420"/>
        <end position="445"/>
    </location>
</feature>
<dbReference type="Proteomes" id="UP000053259">
    <property type="component" value="Unassembled WGS sequence"/>
</dbReference>
<proteinExistence type="inferred from homology"/>
<dbReference type="GO" id="GO:0004843">
    <property type="term" value="F:cysteine-type deubiquitinase activity"/>
    <property type="evidence" value="ECO:0007669"/>
    <property type="project" value="UniProtKB-UniRule"/>
</dbReference>
<evidence type="ECO:0000256" key="7">
    <source>
        <dbReference type="SAM" id="MobiDB-lite"/>
    </source>
</evidence>
<dbReference type="SMART" id="SM00213">
    <property type="entry name" value="UBQ"/>
    <property type="match status" value="1"/>
</dbReference>
<evidence type="ECO:0000313" key="11">
    <source>
        <dbReference type="Proteomes" id="UP000053259"/>
    </source>
</evidence>
<keyword evidence="11" id="KW-1185">Reference proteome</keyword>
<dbReference type="SUPFAM" id="SSF54001">
    <property type="entry name" value="Cysteine proteinases"/>
    <property type="match status" value="1"/>
</dbReference>
<evidence type="ECO:0000259" key="8">
    <source>
        <dbReference type="PROSITE" id="PS50053"/>
    </source>
</evidence>
<dbReference type="GO" id="GO:0016579">
    <property type="term" value="P:protein deubiquitination"/>
    <property type="evidence" value="ECO:0007669"/>
    <property type="project" value="InterPro"/>
</dbReference>
<sequence>MATIPIIVKHQGKKYEVEVDPTTKGEDLKLQLYSLTNVEPERQKILVKGGQLKDDADLSKLGFKPNQVLMMMGTPSSDSSAIEKPKEKIKFLEDMTEAEAAQSEGAIPAGLQNLGNTCYMNSTLQTLRSIPELQDELAKYKASSSPDGPSPFSFAGSAGLGSVIDLTANLRDLFKQMSETQEGFPPLAFLNALRTAFPQFAQRSREGHGYAQQDAEEAWSQIVSQLRVKLKPNETAGGESTKNFQDVGFIDKYMAGKFATSMECDDPAAKEAGEEPVKGEDTFLKLNCHITGEINHLRDGLIAGLSEKIEKKSEVLGRDAVYTKTSRISRLPKYLTVHFMRFDWRKTTNKKAKIMRKVTFPQELDVVEFCSDDLKRLLIPVRDKIREIRKEIEDDERARKRQKRINAGQENDVMSATESKSAKEKKEEEKSGNKASSGRDTEMPDVEYKTDAQIEAERAASILAAKKELLAMVDPKLTEDIGSNQTGLYELRGVITHQGITADSGHYTAFVKKAARKDPVTGKQKEEDGKWWWFNDDKVSEVDADRIETLSGGGQGHSALILLYRAVPLPDIEE</sequence>
<name>A0A0D2BDU0_9PEZI</name>
<keyword evidence="5 6" id="KW-0788">Thiol protease</keyword>
<evidence type="ECO:0000256" key="1">
    <source>
        <dbReference type="ARBA" id="ARBA00000707"/>
    </source>
</evidence>
<organism evidence="10 11">
    <name type="scientific">Verruconis gallopava</name>
    <dbReference type="NCBI Taxonomy" id="253628"/>
    <lineage>
        <taxon>Eukaryota</taxon>
        <taxon>Fungi</taxon>
        <taxon>Dikarya</taxon>
        <taxon>Ascomycota</taxon>
        <taxon>Pezizomycotina</taxon>
        <taxon>Dothideomycetes</taxon>
        <taxon>Pleosporomycetidae</taxon>
        <taxon>Venturiales</taxon>
        <taxon>Sympoventuriaceae</taxon>
        <taxon>Verruconis</taxon>
    </lineage>
</organism>
<dbReference type="GO" id="GO:0043161">
    <property type="term" value="P:proteasome-mediated ubiquitin-dependent protein catabolic process"/>
    <property type="evidence" value="ECO:0007669"/>
    <property type="project" value="InterPro"/>
</dbReference>
<dbReference type="HOGENOM" id="CLU_017549_2_0_1"/>
<evidence type="ECO:0000256" key="3">
    <source>
        <dbReference type="ARBA" id="ARBA00022786"/>
    </source>
</evidence>
<evidence type="ECO:0000313" key="10">
    <source>
        <dbReference type="EMBL" id="KIW09554.1"/>
    </source>
</evidence>
<dbReference type="RefSeq" id="XP_016219423.1">
    <property type="nucleotide sequence ID" value="XM_016353166.1"/>
</dbReference>
<evidence type="ECO:0000256" key="2">
    <source>
        <dbReference type="ARBA" id="ARBA00022670"/>
    </source>
</evidence>
<dbReference type="InterPro" id="IPR029071">
    <property type="entry name" value="Ubiquitin-like_domsf"/>
</dbReference>
<gene>
    <name evidence="10" type="ORF">PV09_00427</name>
</gene>
<keyword evidence="4 6" id="KW-0378">Hydrolase</keyword>
<evidence type="ECO:0000256" key="6">
    <source>
        <dbReference type="RuleBase" id="RU366025"/>
    </source>
</evidence>
<dbReference type="InterPro" id="IPR044635">
    <property type="entry name" value="UBP14-like"/>
</dbReference>
<evidence type="ECO:0000256" key="5">
    <source>
        <dbReference type="ARBA" id="ARBA00022807"/>
    </source>
</evidence>
<keyword evidence="3 6" id="KW-0833">Ubl conjugation pathway</keyword>
<dbReference type="GO" id="GO:0061136">
    <property type="term" value="P:regulation of proteasomal protein catabolic process"/>
    <property type="evidence" value="ECO:0007669"/>
    <property type="project" value="TreeGrafter"/>
</dbReference>
<dbReference type="VEuPathDB" id="FungiDB:PV09_00427"/>
<dbReference type="GO" id="GO:0070628">
    <property type="term" value="F:proteasome binding"/>
    <property type="evidence" value="ECO:0007669"/>
    <property type="project" value="TreeGrafter"/>
</dbReference>